<dbReference type="Proteomes" id="UP000092993">
    <property type="component" value="Unassembled WGS sequence"/>
</dbReference>
<evidence type="ECO:0000313" key="2">
    <source>
        <dbReference type="Proteomes" id="UP000092993"/>
    </source>
</evidence>
<protein>
    <submittedName>
        <fullName evidence="1">Uncharacterized protein</fullName>
    </submittedName>
</protein>
<dbReference type="EMBL" id="LUGG01000009">
    <property type="protein sequence ID" value="OBZ72092.1"/>
    <property type="molecule type" value="Genomic_DNA"/>
</dbReference>
<sequence length="154" mass="16465">MGGCVPVDVVQAYGPEFISGVLYVGGGVLSRNFHPLCMHPIIKAIVPSIRSLDATASSKGAADFVDSCVAEPLPFGVKLQWMGGYTMQTPQARVLSLGRVQDKHGGRGKRADCRPGTEDLHCVSEVMIALAKEVYKKVDVKMLPGVDIVRILTA</sequence>
<evidence type="ECO:0000313" key="1">
    <source>
        <dbReference type="EMBL" id="OBZ72092.1"/>
    </source>
</evidence>
<dbReference type="AlphaFoldDB" id="A0A1C7M5J9"/>
<dbReference type="STRING" id="5627.A0A1C7M5J9"/>
<gene>
    <name evidence="1" type="ORF">A0H81_07865</name>
</gene>
<proteinExistence type="predicted"/>
<comment type="caution">
    <text evidence="1">The sequence shown here is derived from an EMBL/GenBank/DDBJ whole genome shotgun (WGS) entry which is preliminary data.</text>
</comment>
<name>A0A1C7M5J9_GRIFR</name>
<dbReference type="OrthoDB" id="408373at2759"/>
<organism evidence="1 2">
    <name type="scientific">Grifola frondosa</name>
    <name type="common">Maitake</name>
    <name type="synonym">Polyporus frondosus</name>
    <dbReference type="NCBI Taxonomy" id="5627"/>
    <lineage>
        <taxon>Eukaryota</taxon>
        <taxon>Fungi</taxon>
        <taxon>Dikarya</taxon>
        <taxon>Basidiomycota</taxon>
        <taxon>Agaricomycotina</taxon>
        <taxon>Agaricomycetes</taxon>
        <taxon>Polyporales</taxon>
        <taxon>Grifolaceae</taxon>
        <taxon>Grifola</taxon>
    </lineage>
</organism>
<reference evidence="1 2" key="1">
    <citation type="submission" date="2016-03" db="EMBL/GenBank/DDBJ databases">
        <title>Whole genome sequencing of Grifola frondosa 9006-11.</title>
        <authorList>
            <person name="Min B."/>
            <person name="Park H."/>
            <person name="Kim J.-G."/>
            <person name="Cho H."/>
            <person name="Oh Y.-L."/>
            <person name="Kong W.-S."/>
            <person name="Choi I.-G."/>
        </authorList>
    </citation>
    <scope>NUCLEOTIDE SEQUENCE [LARGE SCALE GENOMIC DNA]</scope>
    <source>
        <strain evidence="1 2">9006-11</strain>
    </source>
</reference>
<keyword evidence="2" id="KW-1185">Reference proteome</keyword>
<accession>A0A1C7M5J9</accession>